<gene>
    <name evidence="2" type="ORF">TRIP_B160009</name>
</gene>
<dbReference type="EMBL" id="UPXX01000008">
    <property type="protein sequence ID" value="VBB41697.1"/>
    <property type="molecule type" value="Genomic_DNA"/>
</dbReference>
<name>A0A653A0X4_UNCDX</name>
<proteinExistence type="predicted"/>
<sequence length="163" mass="18281">MGANQEVISKTASQVRVQSEKRLAELETERRAHERELKRLDARLRTLVGDLPASGTDQRLATDQMADLQDQIRSLEQRMTVIREETIAVQRETLEDEDLEKALAAFDPIWQSLAPGEQARVIKALVERVAYDGRDGKVTVTFRSPSIKAVCLGQAALGKENRI</sequence>
<reference evidence="2" key="1">
    <citation type="submission" date="2018-07" db="EMBL/GenBank/DDBJ databases">
        <authorList>
            <consortium name="Genoscope - CEA"/>
            <person name="William W."/>
        </authorList>
    </citation>
    <scope>NUCLEOTIDE SEQUENCE</scope>
    <source>
        <strain evidence="2">IK1</strain>
    </source>
</reference>
<feature type="coiled-coil region" evidence="1">
    <location>
        <begin position="16"/>
        <end position="85"/>
    </location>
</feature>
<protein>
    <submittedName>
        <fullName evidence="2">Resolvase domain protein</fullName>
    </submittedName>
</protein>
<keyword evidence="1" id="KW-0175">Coiled coil</keyword>
<accession>A0A653A0X4</accession>
<evidence type="ECO:0000313" key="2">
    <source>
        <dbReference type="EMBL" id="VBB41697.1"/>
    </source>
</evidence>
<organism evidence="2">
    <name type="scientific">Uncultured Desulfatiglans sp</name>
    <dbReference type="NCBI Taxonomy" id="1748965"/>
    <lineage>
        <taxon>Bacteria</taxon>
        <taxon>Pseudomonadati</taxon>
        <taxon>Thermodesulfobacteriota</taxon>
        <taxon>Desulfobacteria</taxon>
        <taxon>Desulfatiglandales</taxon>
        <taxon>Desulfatiglandaceae</taxon>
        <taxon>Desulfatiglans</taxon>
        <taxon>environmental samples</taxon>
    </lineage>
</organism>
<evidence type="ECO:0000256" key="1">
    <source>
        <dbReference type="SAM" id="Coils"/>
    </source>
</evidence>
<dbReference type="AlphaFoldDB" id="A0A653A0X4"/>